<sequence>MQMCNSGLPCPSLILRISLFSRSSNHLSSRLRSPLRLRLVQRSLCPYRINS</sequence>
<accession>A0A0A8XVW3</accession>
<evidence type="ECO:0000313" key="1">
    <source>
        <dbReference type="EMBL" id="JAD18089.1"/>
    </source>
</evidence>
<reference evidence="1" key="1">
    <citation type="submission" date="2014-09" db="EMBL/GenBank/DDBJ databases">
        <authorList>
            <person name="Magalhaes I.L.F."/>
            <person name="Oliveira U."/>
            <person name="Santos F.R."/>
            <person name="Vidigal T.H.D.A."/>
            <person name="Brescovit A.D."/>
            <person name="Santos A.J."/>
        </authorList>
    </citation>
    <scope>NUCLEOTIDE SEQUENCE</scope>
    <source>
        <tissue evidence="1">Shoot tissue taken approximately 20 cm above the soil surface</tissue>
    </source>
</reference>
<proteinExistence type="predicted"/>
<organism evidence="1">
    <name type="scientific">Arundo donax</name>
    <name type="common">Giant reed</name>
    <name type="synonym">Donax arundinaceus</name>
    <dbReference type="NCBI Taxonomy" id="35708"/>
    <lineage>
        <taxon>Eukaryota</taxon>
        <taxon>Viridiplantae</taxon>
        <taxon>Streptophyta</taxon>
        <taxon>Embryophyta</taxon>
        <taxon>Tracheophyta</taxon>
        <taxon>Spermatophyta</taxon>
        <taxon>Magnoliopsida</taxon>
        <taxon>Liliopsida</taxon>
        <taxon>Poales</taxon>
        <taxon>Poaceae</taxon>
        <taxon>PACMAD clade</taxon>
        <taxon>Arundinoideae</taxon>
        <taxon>Arundineae</taxon>
        <taxon>Arundo</taxon>
    </lineage>
</organism>
<name>A0A0A8XVW3_ARUDO</name>
<protein>
    <submittedName>
        <fullName evidence="1">Uncharacterized protein</fullName>
    </submittedName>
</protein>
<reference evidence="1" key="2">
    <citation type="journal article" date="2015" name="Data Brief">
        <title>Shoot transcriptome of the giant reed, Arundo donax.</title>
        <authorList>
            <person name="Barrero R.A."/>
            <person name="Guerrero F.D."/>
            <person name="Moolhuijzen P."/>
            <person name="Goolsby J.A."/>
            <person name="Tidwell J."/>
            <person name="Bellgard S.E."/>
            <person name="Bellgard M.I."/>
        </authorList>
    </citation>
    <scope>NUCLEOTIDE SEQUENCE</scope>
    <source>
        <tissue evidence="1">Shoot tissue taken approximately 20 cm above the soil surface</tissue>
    </source>
</reference>
<dbReference type="AlphaFoldDB" id="A0A0A8XVW3"/>
<dbReference type="EMBL" id="GBRH01279806">
    <property type="protein sequence ID" value="JAD18089.1"/>
    <property type="molecule type" value="Transcribed_RNA"/>
</dbReference>